<dbReference type="SUPFAM" id="SSF54171">
    <property type="entry name" value="DNA-binding domain"/>
    <property type="match status" value="1"/>
</dbReference>
<comment type="subcellular location">
    <subcellularLocation>
        <location evidence="1">Nucleus</location>
    </subcellularLocation>
</comment>
<dbReference type="InterPro" id="IPR001471">
    <property type="entry name" value="AP2/ERF_dom"/>
</dbReference>
<evidence type="ECO:0000256" key="3">
    <source>
        <dbReference type="ARBA" id="ARBA00023015"/>
    </source>
</evidence>
<feature type="region of interest" description="Disordered" evidence="7">
    <location>
        <begin position="69"/>
        <end position="104"/>
    </location>
</feature>
<keyword evidence="4" id="KW-0238">DNA-binding</keyword>
<accession>A0ABC8SFF3</accession>
<protein>
    <recommendedName>
        <fullName evidence="8">AP2/ERF domain-containing protein</fullName>
    </recommendedName>
</protein>
<dbReference type="GO" id="GO:0009873">
    <property type="term" value="P:ethylene-activated signaling pathway"/>
    <property type="evidence" value="ECO:0007669"/>
    <property type="project" value="UniProtKB-KW"/>
</dbReference>
<dbReference type="PANTHER" id="PTHR31677">
    <property type="entry name" value="AP2 DOMAIN CLASS TRANSCRIPTION FACTOR"/>
    <property type="match status" value="1"/>
</dbReference>
<dbReference type="InterPro" id="IPR016177">
    <property type="entry name" value="DNA-bd_dom_sf"/>
</dbReference>
<gene>
    <name evidence="9" type="ORF">ILEXP_LOCUS24054</name>
</gene>
<evidence type="ECO:0000256" key="1">
    <source>
        <dbReference type="ARBA" id="ARBA00004123"/>
    </source>
</evidence>
<evidence type="ECO:0000256" key="2">
    <source>
        <dbReference type="ARBA" id="ARBA00022745"/>
    </source>
</evidence>
<evidence type="ECO:0000256" key="6">
    <source>
        <dbReference type="ARBA" id="ARBA00023242"/>
    </source>
</evidence>
<evidence type="ECO:0000259" key="8">
    <source>
        <dbReference type="PROSITE" id="PS51032"/>
    </source>
</evidence>
<dbReference type="PANTHER" id="PTHR31677:SF252">
    <property type="entry name" value="ETHYLENE-RESPONSIVE TRANSCRIPTION FACTOR 3"/>
    <property type="match status" value="1"/>
</dbReference>
<keyword evidence="6" id="KW-0539">Nucleus</keyword>
<keyword evidence="10" id="KW-1185">Reference proteome</keyword>
<dbReference type="GO" id="GO:0005634">
    <property type="term" value="C:nucleus"/>
    <property type="evidence" value="ECO:0007669"/>
    <property type="project" value="UniProtKB-SubCell"/>
</dbReference>
<sequence>MHYQIPELKMVWLGTFDSAEDATRAYDAAALSLRGPKAEINFPLTTPSNPYYPFHKNPNDRFVNQCGPQRRKTADLPSRKHPWLPPVLPDERRGGMAWGSVEKS</sequence>
<evidence type="ECO:0000256" key="5">
    <source>
        <dbReference type="ARBA" id="ARBA00023163"/>
    </source>
</evidence>
<dbReference type="CDD" id="cd00018">
    <property type="entry name" value="AP2"/>
    <property type="match status" value="1"/>
</dbReference>
<dbReference type="EMBL" id="CAUOFW020002724">
    <property type="protein sequence ID" value="CAK9155642.1"/>
    <property type="molecule type" value="Genomic_DNA"/>
</dbReference>
<keyword evidence="3" id="KW-0805">Transcription regulation</keyword>
<evidence type="ECO:0000256" key="7">
    <source>
        <dbReference type="SAM" id="MobiDB-lite"/>
    </source>
</evidence>
<keyword evidence="2" id="KW-0936">Ethylene signaling pathway</keyword>
<dbReference type="SMART" id="SM00380">
    <property type="entry name" value="AP2"/>
    <property type="match status" value="1"/>
</dbReference>
<evidence type="ECO:0000256" key="4">
    <source>
        <dbReference type="ARBA" id="ARBA00023125"/>
    </source>
</evidence>
<reference evidence="9 10" key="1">
    <citation type="submission" date="2024-02" db="EMBL/GenBank/DDBJ databases">
        <authorList>
            <person name="Vignale AGUSTIN F."/>
            <person name="Sosa J E."/>
            <person name="Modenutti C."/>
        </authorList>
    </citation>
    <scope>NUCLEOTIDE SEQUENCE [LARGE SCALE GENOMIC DNA]</scope>
</reference>
<name>A0ABC8SFF3_9AQUA</name>
<dbReference type="GO" id="GO:0003677">
    <property type="term" value="F:DNA binding"/>
    <property type="evidence" value="ECO:0007669"/>
    <property type="project" value="UniProtKB-KW"/>
</dbReference>
<dbReference type="AlphaFoldDB" id="A0ABC8SFF3"/>
<dbReference type="InterPro" id="IPR036955">
    <property type="entry name" value="AP2/ERF_dom_sf"/>
</dbReference>
<organism evidence="9 10">
    <name type="scientific">Ilex paraguariensis</name>
    <name type="common">yerba mate</name>
    <dbReference type="NCBI Taxonomy" id="185542"/>
    <lineage>
        <taxon>Eukaryota</taxon>
        <taxon>Viridiplantae</taxon>
        <taxon>Streptophyta</taxon>
        <taxon>Embryophyta</taxon>
        <taxon>Tracheophyta</taxon>
        <taxon>Spermatophyta</taxon>
        <taxon>Magnoliopsida</taxon>
        <taxon>eudicotyledons</taxon>
        <taxon>Gunneridae</taxon>
        <taxon>Pentapetalae</taxon>
        <taxon>asterids</taxon>
        <taxon>campanulids</taxon>
        <taxon>Aquifoliales</taxon>
        <taxon>Aquifoliaceae</taxon>
        <taxon>Ilex</taxon>
    </lineage>
</organism>
<evidence type="ECO:0000313" key="9">
    <source>
        <dbReference type="EMBL" id="CAK9155642.1"/>
    </source>
</evidence>
<dbReference type="PROSITE" id="PS51032">
    <property type="entry name" value="AP2_ERF"/>
    <property type="match status" value="1"/>
</dbReference>
<evidence type="ECO:0000313" key="10">
    <source>
        <dbReference type="Proteomes" id="UP001642360"/>
    </source>
</evidence>
<dbReference type="Proteomes" id="UP001642360">
    <property type="component" value="Unassembled WGS sequence"/>
</dbReference>
<keyword evidence="5" id="KW-0804">Transcription</keyword>
<proteinExistence type="predicted"/>
<feature type="domain" description="AP2/ERF" evidence="8">
    <location>
        <begin position="1"/>
        <end position="43"/>
    </location>
</feature>
<comment type="caution">
    <text evidence="9">The sequence shown here is derived from an EMBL/GenBank/DDBJ whole genome shotgun (WGS) entry which is preliminary data.</text>
</comment>
<dbReference type="Gene3D" id="3.30.730.10">
    <property type="entry name" value="AP2/ERF domain"/>
    <property type="match status" value="1"/>
</dbReference>